<reference evidence="1 2" key="1">
    <citation type="submission" date="2024-04" db="EMBL/GenBank/DDBJ databases">
        <authorList>
            <person name="Waldvogel A.-M."/>
            <person name="Schoenle A."/>
        </authorList>
    </citation>
    <scope>NUCLEOTIDE SEQUENCE [LARGE SCALE GENOMIC DNA]</scope>
</reference>
<proteinExistence type="predicted"/>
<dbReference type="InterPro" id="IPR035983">
    <property type="entry name" value="Hect_E3_ubiquitin_ligase"/>
</dbReference>
<dbReference type="EMBL" id="OZ035836">
    <property type="protein sequence ID" value="CAL1580341.1"/>
    <property type="molecule type" value="Genomic_DNA"/>
</dbReference>
<dbReference type="AlphaFoldDB" id="A0AAV2JUR1"/>
<dbReference type="SUPFAM" id="SSF56204">
    <property type="entry name" value="Hect, E3 ligase catalytic domain"/>
    <property type="match status" value="1"/>
</dbReference>
<gene>
    <name evidence="1" type="ORF">KC01_LOCUS11197</name>
</gene>
<organism evidence="1 2">
    <name type="scientific">Knipowitschia caucasica</name>
    <name type="common">Caucasian dwarf goby</name>
    <name type="synonym">Pomatoschistus caucasicus</name>
    <dbReference type="NCBI Taxonomy" id="637954"/>
    <lineage>
        <taxon>Eukaryota</taxon>
        <taxon>Metazoa</taxon>
        <taxon>Chordata</taxon>
        <taxon>Craniata</taxon>
        <taxon>Vertebrata</taxon>
        <taxon>Euteleostomi</taxon>
        <taxon>Actinopterygii</taxon>
        <taxon>Neopterygii</taxon>
        <taxon>Teleostei</taxon>
        <taxon>Neoteleostei</taxon>
        <taxon>Acanthomorphata</taxon>
        <taxon>Gobiaria</taxon>
        <taxon>Gobiiformes</taxon>
        <taxon>Gobioidei</taxon>
        <taxon>Gobiidae</taxon>
        <taxon>Gobiinae</taxon>
        <taxon>Knipowitschia</taxon>
    </lineage>
</organism>
<evidence type="ECO:0000313" key="2">
    <source>
        <dbReference type="Proteomes" id="UP001497482"/>
    </source>
</evidence>
<name>A0AAV2JUR1_KNICA</name>
<dbReference type="GO" id="GO:0004842">
    <property type="term" value="F:ubiquitin-protein transferase activity"/>
    <property type="evidence" value="ECO:0007669"/>
    <property type="project" value="InterPro"/>
</dbReference>
<accession>A0AAV2JUR1</accession>
<evidence type="ECO:0000313" key="1">
    <source>
        <dbReference type="EMBL" id="CAL1580341.1"/>
    </source>
</evidence>
<sequence>MLMGGEPEMATIELEDCVDTDIQEVITLLEGNDVLQETAKSKIHAVCIPWDLPRVTEENRRWLKEKILMHAVLGRIARQVSQLKKGLKDTGVWELLSSRPDAVSIFFPRDAQVIMTSQMVLEKIVWPTEGGSSVERSRQINFLNHFIQTRSSVELKSLLCFWTGSQFVVVPSFLKEMQMSLDVW</sequence>
<protein>
    <submittedName>
        <fullName evidence="1">Uncharacterized protein</fullName>
    </submittedName>
</protein>
<dbReference type="Proteomes" id="UP001497482">
    <property type="component" value="Chromosome 14"/>
</dbReference>
<keyword evidence="2" id="KW-1185">Reference proteome</keyword>